<protein>
    <submittedName>
        <fullName evidence="1">Uncharacterized protein</fullName>
    </submittedName>
</protein>
<name>X0W5N1_9ZZZZ</name>
<gene>
    <name evidence="1" type="ORF">S01H1_58311</name>
</gene>
<comment type="caution">
    <text evidence="1">The sequence shown here is derived from an EMBL/GenBank/DDBJ whole genome shotgun (WGS) entry which is preliminary data.</text>
</comment>
<evidence type="ECO:0000313" key="1">
    <source>
        <dbReference type="EMBL" id="GAG18607.1"/>
    </source>
</evidence>
<dbReference type="AlphaFoldDB" id="X0W5N1"/>
<accession>X0W5N1</accession>
<proteinExistence type="predicted"/>
<organism evidence="1">
    <name type="scientific">marine sediment metagenome</name>
    <dbReference type="NCBI Taxonomy" id="412755"/>
    <lineage>
        <taxon>unclassified sequences</taxon>
        <taxon>metagenomes</taxon>
        <taxon>ecological metagenomes</taxon>
    </lineage>
</organism>
<reference evidence="1" key="1">
    <citation type="journal article" date="2014" name="Front. Microbiol.">
        <title>High frequency of phylogenetically diverse reductive dehalogenase-homologous genes in deep subseafloor sedimentary metagenomes.</title>
        <authorList>
            <person name="Kawai M."/>
            <person name="Futagami T."/>
            <person name="Toyoda A."/>
            <person name="Takaki Y."/>
            <person name="Nishi S."/>
            <person name="Hori S."/>
            <person name="Arai W."/>
            <person name="Tsubouchi T."/>
            <person name="Morono Y."/>
            <person name="Uchiyama I."/>
            <person name="Ito T."/>
            <person name="Fujiyama A."/>
            <person name="Inagaki F."/>
            <person name="Takami H."/>
        </authorList>
    </citation>
    <scope>NUCLEOTIDE SEQUENCE</scope>
    <source>
        <strain evidence="1">Expedition CK06-06</strain>
    </source>
</reference>
<sequence length="48" mass="5329">MHATRLPAAQSWNALRLTKKKMNVAMIQVRLRPTVKDLYASMAGASMA</sequence>
<dbReference type="EMBL" id="BARS01038088">
    <property type="protein sequence ID" value="GAG18607.1"/>
    <property type="molecule type" value="Genomic_DNA"/>
</dbReference>